<evidence type="ECO:0000256" key="6">
    <source>
        <dbReference type="ARBA" id="ARBA00023002"/>
    </source>
</evidence>
<dbReference type="GO" id="GO:0050660">
    <property type="term" value="F:flavin adenine dinucleotide binding"/>
    <property type="evidence" value="ECO:0007669"/>
    <property type="project" value="InterPro"/>
</dbReference>
<dbReference type="GO" id="GO:0004499">
    <property type="term" value="F:N,N-dimethylaniline monooxygenase activity"/>
    <property type="evidence" value="ECO:0007669"/>
    <property type="project" value="InterPro"/>
</dbReference>
<dbReference type="SUPFAM" id="SSF51905">
    <property type="entry name" value="FAD/NAD(P)-binding domain"/>
    <property type="match status" value="1"/>
</dbReference>
<keyword evidence="4" id="KW-0274">FAD</keyword>
<organism evidence="8 9">
    <name type="scientific">Marinobacter mobilis</name>
    <dbReference type="NCBI Taxonomy" id="488533"/>
    <lineage>
        <taxon>Bacteria</taxon>
        <taxon>Pseudomonadati</taxon>
        <taxon>Pseudomonadota</taxon>
        <taxon>Gammaproteobacteria</taxon>
        <taxon>Pseudomonadales</taxon>
        <taxon>Marinobacteraceae</taxon>
        <taxon>Marinobacter</taxon>
    </lineage>
</organism>
<dbReference type="FunFam" id="3.50.50.60:FF:000228">
    <property type="entry name" value="FAD-containing monooxygenase EthA"/>
    <property type="match status" value="1"/>
</dbReference>
<proteinExistence type="inferred from homology"/>
<dbReference type="PRINTS" id="PR00368">
    <property type="entry name" value="FADPNR"/>
</dbReference>
<evidence type="ECO:0000256" key="4">
    <source>
        <dbReference type="ARBA" id="ARBA00022827"/>
    </source>
</evidence>
<evidence type="ECO:0000256" key="5">
    <source>
        <dbReference type="ARBA" id="ARBA00022857"/>
    </source>
</evidence>
<dbReference type="OrthoDB" id="312624at2"/>
<dbReference type="STRING" id="488533.SAMN04487960_105153"/>
<keyword evidence="6" id="KW-0560">Oxidoreductase</keyword>
<dbReference type="Proteomes" id="UP000199675">
    <property type="component" value="Unassembled WGS sequence"/>
</dbReference>
<dbReference type="PANTHER" id="PTHR43872:SF1">
    <property type="entry name" value="MONOOXYGENASE, PUTATIVE (AFU_ORTHOLOGUE AFUA_8G02570)-RELATED"/>
    <property type="match status" value="1"/>
</dbReference>
<dbReference type="InterPro" id="IPR036188">
    <property type="entry name" value="FAD/NAD-bd_sf"/>
</dbReference>
<comment type="cofactor">
    <cofactor evidence="1">
        <name>FAD</name>
        <dbReference type="ChEBI" id="CHEBI:57692"/>
    </cofactor>
</comment>
<dbReference type="PRINTS" id="PR00411">
    <property type="entry name" value="PNDRDTASEI"/>
</dbReference>
<dbReference type="PANTHER" id="PTHR43872">
    <property type="entry name" value="MONOOXYGENASE, PUTATIVE (AFU_ORTHOLOGUE AFUA_8G02570)-RELATED"/>
    <property type="match status" value="1"/>
</dbReference>
<evidence type="ECO:0000256" key="7">
    <source>
        <dbReference type="ARBA" id="ARBA00023033"/>
    </source>
</evidence>
<gene>
    <name evidence="8" type="ORF">SAMN04487960_105153</name>
</gene>
<comment type="similarity">
    <text evidence="2">Belongs to the FAD-binding monooxygenase family.</text>
</comment>
<evidence type="ECO:0000313" key="8">
    <source>
        <dbReference type="EMBL" id="SDW96029.1"/>
    </source>
</evidence>
<dbReference type="AlphaFoldDB" id="A0A1H2XUN7"/>
<dbReference type="Gene3D" id="3.50.50.60">
    <property type="entry name" value="FAD/NAD(P)-binding domain"/>
    <property type="match status" value="3"/>
</dbReference>
<keyword evidence="9" id="KW-1185">Reference proteome</keyword>
<name>A0A1H2XUN7_9GAMM</name>
<evidence type="ECO:0000313" key="9">
    <source>
        <dbReference type="Proteomes" id="UP000199675"/>
    </source>
</evidence>
<dbReference type="GO" id="GO:0050661">
    <property type="term" value="F:NADP binding"/>
    <property type="evidence" value="ECO:0007669"/>
    <property type="project" value="InterPro"/>
</dbReference>
<dbReference type="InterPro" id="IPR051820">
    <property type="entry name" value="FAD-binding_MO"/>
</dbReference>
<accession>A0A1H2XUN7</accession>
<keyword evidence="7" id="KW-0503">Monooxygenase</keyword>
<protein>
    <submittedName>
        <fullName evidence="8">Predicted flavoprotein CzcO associated with the cation diffusion facilitator CzcD</fullName>
    </submittedName>
</protein>
<reference evidence="8 9" key="1">
    <citation type="submission" date="2016-10" db="EMBL/GenBank/DDBJ databases">
        <authorList>
            <person name="de Groot N.N."/>
        </authorList>
    </citation>
    <scope>NUCLEOTIDE SEQUENCE [LARGE SCALE GENOMIC DNA]</scope>
    <source>
        <strain evidence="8 9">CGMCC 1.7059</strain>
    </source>
</reference>
<sequence length="500" mass="55925">MTTQHFDLIIIGAGLSGIGSACRIAQEYPDKSLAIIERREKMGGTWDLFRYPGIRSDSDMASFGYNFKPWHSDKVLAKGGDIRDYVAETAREFNLQDKVHFGLHITSADWSSEDQRWTVTATHEKSGEPRQFTCSFMLNCAGYYNFDQGYRPTFKGEENFRGDIVHPQFWPESLDYSGKKVVVIGSGATAITVVPAMAEKAASVTMLQRSPSYIMAMPDTDKISMALNKVLPKDLVFRMARKRNILFQRGLYLACERWPNAMRKVMLGHMRRRVGPDVDMRHFTPKYNPWEQRLCAAPDGDFFTSLRSGKAGIVTDHIDHFTENGIVLKSGQTLDADLVVTATGLDVQLMGGLQLLLDGTAVDMPSKMTYKGIMLQDVPNYGWIFGYTNAPWTLKCDIGGQYICRLFDEMGKRGAAVVRPVDTTGNETGVGMLDEFAPGYIVRAKDRMPRQGRSGPWKVTMHYGKDKKMLVEDPVADGQLQFEKPVAANSGNIRTLKATA</sequence>
<keyword evidence="3" id="KW-0285">Flavoprotein</keyword>
<evidence type="ECO:0000256" key="2">
    <source>
        <dbReference type="ARBA" id="ARBA00010139"/>
    </source>
</evidence>
<dbReference type="RefSeq" id="WP_091812894.1">
    <property type="nucleotide sequence ID" value="NZ_FNNE01000005.1"/>
</dbReference>
<keyword evidence="5" id="KW-0521">NADP</keyword>
<dbReference type="Pfam" id="PF00743">
    <property type="entry name" value="FMO-like"/>
    <property type="match status" value="1"/>
</dbReference>
<dbReference type="EMBL" id="FNNE01000005">
    <property type="protein sequence ID" value="SDW96029.1"/>
    <property type="molecule type" value="Genomic_DNA"/>
</dbReference>
<evidence type="ECO:0000256" key="3">
    <source>
        <dbReference type="ARBA" id="ARBA00022630"/>
    </source>
</evidence>
<dbReference type="InterPro" id="IPR020946">
    <property type="entry name" value="Flavin_mOase-like"/>
</dbReference>
<evidence type="ECO:0000256" key="1">
    <source>
        <dbReference type="ARBA" id="ARBA00001974"/>
    </source>
</evidence>